<accession>A0A1L7NM27</accession>
<geneLocation type="plasmid" evidence="3">
    <name>pkf715a dna</name>
</geneLocation>
<sequence>MDLFVDLKVPAVGGSQWTTAERQREKKPLCGNDLQTLLDFCGSPQNDAVERAKGIILVEGKSDITFLRHTASTLKAANVIDRDLDDQGLIPIHVGGCGNVKHWVTHRLADEIGLPWCVFLDSDLGDPFQHKTNLKRKQEVEGLGRAFYSTRKREIENYLCPDLILQEAGVAVNFTDTCDAKQIIGNAVGMKPDDVSGRFWPLMTADKILQRSMYQEGTEQRSELKELVESLLALVP</sequence>
<protein>
    <submittedName>
        <fullName evidence="2">ATP/GTP-binding protein</fullName>
    </submittedName>
</protein>
<evidence type="ECO:0000313" key="3">
    <source>
        <dbReference type="Proteomes" id="UP000218731"/>
    </source>
</evidence>
<keyword evidence="2" id="KW-0614">Plasmid</keyword>
<reference evidence="2 3" key="1">
    <citation type="submission" date="2015-11" db="EMBL/GenBank/DDBJ databases">
        <title>Complete genome sequencing of a biphenyl-degrading bacterium, Pseudomonas putida KF715 (=NBRC110667).</title>
        <authorList>
            <person name="Suenaga H."/>
            <person name="Fujihara N."/>
            <person name="Watanabe T."/>
            <person name="Hirose J."/>
            <person name="Kimura N."/>
            <person name="Yamazoe A."/>
            <person name="Hosoyama A."/>
            <person name="Shimodaira J."/>
            <person name="Furukawa K."/>
        </authorList>
    </citation>
    <scope>NUCLEOTIDE SEQUENCE [LARGE SCALE GENOMIC DNA]</scope>
    <source>
        <strain evidence="2 3">KF715</strain>
        <plasmid evidence="3">Plasmid pkf715a dna</plasmid>
    </source>
</reference>
<feature type="domain" description="OLD protein-like TOPRIM" evidence="1">
    <location>
        <begin position="52"/>
        <end position="123"/>
    </location>
</feature>
<proteinExistence type="predicted"/>
<dbReference type="AlphaFoldDB" id="A0A1L7NM27"/>
<evidence type="ECO:0000313" key="2">
    <source>
        <dbReference type="EMBL" id="BAW26526.1"/>
    </source>
</evidence>
<dbReference type="InterPro" id="IPR034139">
    <property type="entry name" value="TOPRIM_OLD"/>
</dbReference>
<dbReference type="Proteomes" id="UP000218731">
    <property type="component" value="Plasmid pKF715A"/>
</dbReference>
<gene>
    <name evidence="2" type="ORF">KF715C_pA210</name>
</gene>
<organism evidence="2 3">
    <name type="scientific">Pseudomonas putida</name>
    <name type="common">Arthrobacter siderocapsulatus</name>
    <dbReference type="NCBI Taxonomy" id="303"/>
    <lineage>
        <taxon>Bacteria</taxon>
        <taxon>Pseudomonadati</taxon>
        <taxon>Pseudomonadota</taxon>
        <taxon>Gammaproteobacteria</taxon>
        <taxon>Pseudomonadales</taxon>
        <taxon>Pseudomonadaceae</taxon>
        <taxon>Pseudomonas</taxon>
    </lineage>
</organism>
<evidence type="ECO:0000259" key="1">
    <source>
        <dbReference type="Pfam" id="PF20469"/>
    </source>
</evidence>
<dbReference type="Pfam" id="PF20469">
    <property type="entry name" value="OLD-like_TOPRIM"/>
    <property type="match status" value="1"/>
</dbReference>
<dbReference type="EMBL" id="AP015030">
    <property type="protein sequence ID" value="BAW26526.1"/>
    <property type="molecule type" value="Genomic_DNA"/>
</dbReference>
<name>A0A1L7NM27_PSEPU</name>